<keyword evidence="2" id="KW-1185">Reference proteome</keyword>
<dbReference type="Pfam" id="PF14375">
    <property type="entry name" value="Cys_rich_CWC"/>
    <property type="match status" value="1"/>
</dbReference>
<evidence type="ECO:0000313" key="2">
    <source>
        <dbReference type="Proteomes" id="UP000596827"/>
    </source>
</evidence>
<proteinExistence type="predicted"/>
<accession>A0A923M4K2</accession>
<name>A0A923M4K2_9BURK</name>
<dbReference type="AlphaFoldDB" id="A0A923M4K2"/>
<dbReference type="Proteomes" id="UP000596827">
    <property type="component" value="Unassembled WGS sequence"/>
</dbReference>
<organism evidence="1 2">
    <name type="scientific">Ramlibacter albus</name>
    <dbReference type="NCBI Taxonomy" id="2079448"/>
    <lineage>
        <taxon>Bacteria</taxon>
        <taxon>Pseudomonadati</taxon>
        <taxon>Pseudomonadota</taxon>
        <taxon>Betaproteobacteria</taxon>
        <taxon>Burkholderiales</taxon>
        <taxon>Comamonadaceae</taxon>
        <taxon>Ramlibacter</taxon>
    </lineage>
</organism>
<comment type="caution">
    <text evidence="1">The sequence shown here is derived from an EMBL/GenBank/DDBJ whole genome shotgun (WGS) entry which is preliminary data.</text>
</comment>
<dbReference type="EMBL" id="JACORU010000001">
    <property type="protein sequence ID" value="MBC5764082.1"/>
    <property type="molecule type" value="Genomic_DNA"/>
</dbReference>
<evidence type="ECO:0000313" key="1">
    <source>
        <dbReference type="EMBL" id="MBC5764082.1"/>
    </source>
</evidence>
<dbReference type="InterPro" id="IPR032720">
    <property type="entry name" value="Cys_rich_CWC"/>
</dbReference>
<dbReference type="RefSeq" id="WP_187080484.1">
    <property type="nucleotide sequence ID" value="NZ_JACORU010000001.1"/>
</dbReference>
<gene>
    <name evidence="1" type="ORF">H8R02_06440</name>
</gene>
<protein>
    <submittedName>
        <fullName evidence="1">Cysteine-rich CWC family protein</fullName>
    </submittedName>
</protein>
<reference evidence="1" key="1">
    <citation type="submission" date="2020-08" db="EMBL/GenBank/DDBJ databases">
        <title>Ramlibacter sp. GTP1 16S ribosomal RNA gene genome sequencing and assembly.</title>
        <authorList>
            <person name="Kang M."/>
        </authorList>
    </citation>
    <scope>NUCLEOTIDE SEQUENCE</scope>
    <source>
        <strain evidence="1">GTP1</strain>
    </source>
</reference>
<sequence length="68" mass="7325">MQPQAVDASLCPLCGEPNRCAMEVEKETGVKQPPCWCTQADFTADLLARVPVEKQRLACICAACAAKD</sequence>